<evidence type="ECO:0000313" key="2">
    <source>
        <dbReference type="Proteomes" id="UP001235849"/>
    </source>
</evidence>
<keyword evidence="2" id="KW-1185">Reference proteome</keyword>
<evidence type="ECO:0000313" key="1">
    <source>
        <dbReference type="EMBL" id="MDJ1173122.1"/>
    </source>
</evidence>
<proteinExistence type="predicted"/>
<name>A0ABT7B2R8_9CYAN</name>
<organism evidence="1 2">
    <name type="scientific">Roseofilum capinflatum BLCC-M114</name>
    <dbReference type="NCBI Taxonomy" id="3022440"/>
    <lineage>
        <taxon>Bacteria</taxon>
        <taxon>Bacillati</taxon>
        <taxon>Cyanobacteriota</taxon>
        <taxon>Cyanophyceae</taxon>
        <taxon>Desertifilales</taxon>
        <taxon>Desertifilaceae</taxon>
        <taxon>Roseofilum</taxon>
        <taxon>Roseofilum capinflatum</taxon>
    </lineage>
</organism>
<accession>A0ABT7B2R8</accession>
<protein>
    <recommendedName>
        <fullName evidence="3">Anthranilate phosphoribosyltransferase</fullName>
    </recommendedName>
</protein>
<sequence length="68" mass="7837">MKMSAASPSTANLEQVIERIFQTRQISRADQQRFMTALLSKDDLSLADQRQIDRVFEGLRQGRLRVVD</sequence>
<dbReference type="RefSeq" id="WP_283765496.1">
    <property type="nucleotide sequence ID" value="NZ_JAQOSO010000012.1"/>
</dbReference>
<reference evidence="1 2" key="1">
    <citation type="submission" date="2023-01" db="EMBL/GenBank/DDBJ databases">
        <title>Novel diversity within Roseofilum (Cyanobacteria; Desertifilaceae) from marine benthic mats with descriptions of four novel species.</title>
        <authorList>
            <person name="Wang Y."/>
            <person name="Berthold D.E."/>
            <person name="Hu J."/>
            <person name="Lefler F.W."/>
            <person name="Laughinghouse H.D. IV."/>
        </authorList>
    </citation>
    <scope>NUCLEOTIDE SEQUENCE [LARGE SCALE GENOMIC DNA]</scope>
    <source>
        <strain evidence="1 2">BLCC-M114</strain>
    </source>
</reference>
<dbReference type="EMBL" id="JAQOSO010000012">
    <property type="protein sequence ID" value="MDJ1173122.1"/>
    <property type="molecule type" value="Genomic_DNA"/>
</dbReference>
<dbReference type="Proteomes" id="UP001235849">
    <property type="component" value="Unassembled WGS sequence"/>
</dbReference>
<gene>
    <name evidence="1" type="ORF">PMG25_03360</name>
</gene>
<comment type="caution">
    <text evidence="1">The sequence shown here is derived from an EMBL/GenBank/DDBJ whole genome shotgun (WGS) entry which is preliminary data.</text>
</comment>
<evidence type="ECO:0008006" key="3">
    <source>
        <dbReference type="Google" id="ProtNLM"/>
    </source>
</evidence>